<reference evidence="8" key="2">
    <citation type="submission" date="2023-06" db="EMBL/GenBank/DDBJ databases">
        <authorList>
            <consortium name="Lawrence Berkeley National Laboratory"/>
            <person name="Haridas S."/>
            <person name="Hensen N."/>
            <person name="Bonometti L."/>
            <person name="Westerberg I."/>
            <person name="Brannstrom I.O."/>
            <person name="Guillou S."/>
            <person name="Cros-Aarteil S."/>
            <person name="Calhoun S."/>
            <person name="Kuo A."/>
            <person name="Mondo S."/>
            <person name="Pangilinan J."/>
            <person name="Riley R."/>
            <person name="LaButti K."/>
            <person name="Andreopoulos B."/>
            <person name="Lipzen A."/>
            <person name="Chen C."/>
            <person name="Yanf M."/>
            <person name="Daum C."/>
            <person name="Ng V."/>
            <person name="Clum A."/>
            <person name="Steindorff A."/>
            <person name="Ohm R."/>
            <person name="Martin F."/>
            <person name="Silar P."/>
            <person name="Natvig D."/>
            <person name="Lalanne C."/>
            <person name="Gautier V."/>
            <person name="Ament-velasquez S.L."/>
            <person name="Kruys A."/>
            <person name="Hutchinson M.I."/>
            <person name="Powell A.J."/>
            <person name="Barry K."/>
            <person name="Miller A.N."/>
            <person name="Grigoriev I.V."/>
            <person name="Debuchy R."/>
            <person name="Gladieux P."/>
            <person name="Thoren M.H."/>
            <person name="Johannesson H."/>
        </authorList>
    </citation>
    <scope>NUCLEOTIDE SEQUENCE</scope>
    <source>
        <strain evidence="8">CBS 232.78</strain>
    </source>
</reference>
<dbReference type="PANTHER" id="PTHR33048">
    <property type="entry name" value="PTH11-LIKE INTEGRAL MEMBRANE PROTEIN (AFU_ORTHOLOGUE AFUA_5G11245)"/>
    <property type="match status" value="1"/>
</dbReference>
<keyword evidence="9" id="KW-1185">Reference proteome</keyword>
<feature type="transmembrane region" description="Helical" evidence="6">
    <location>
        <begin position="103"/>
        <end position="124"/>
    </location>
</feature>
<keyword evidence="3 6" id="KW-1133">Transmembrane helix</keyword>
<comment type="subcellular location">
    <subcellularLocation>
        <location evidence="1">Membrane</location>
        <topology evidence="1">Multi-pass membrane protein</topology>
    </subcellularLocation>
</comment>
<name>A0AAE0TVN0_9PEZI</name>
<evidence type="ECO:0000256" key="3">
    <source>
        <dbReference type="ARBA" id="ARBA00022989"/>
    </source>
</evidence>
<dbReference type="InterPro" id="IPR049326">
    <property type="entry name" value="Rhodopsin_dom_fungi"/>
</dbReference>
<evidence type="ECO:0000256" key="6">
    <source>
        <dbReference type="SAM" id="Phobius"/>
    </source>
</evidence>
<organism evidence="8 9">
    <name type="scientific">Podospora didyma</name>
    <dbReference type="NCBI Taxonomy" id="330526"/>
    <lineage>
        <taxon>Eukaryota</taxon>
        <taxon>Fungi</taxon>
        <taxon>Dikarya</taxon>
        <taxon>Ascomycota</taxon>
        <taxon>Pezizomycotina</taxon>
        <taxon>Sordariomycetes</taxon>
        <taxon>Sordariomycetidae</taxon>
        <taxon>Sordariales</taxon>
        <taxon>Podosporaceae</taxon>
        <taxon>Podospora</taxon>
    </lineage>
</organism>
<comment type="caution">
    <text evidence="8">The sequence shown here is derived from an EMBL/GenBank/DDBJ whole genome shotgun (WGS) entry which is preliminary data.</text>
</comment>
<sequence>MRVEITAMSVVICIVITTRVLFKIFANGQSLWWEDYALMASEVVGIPQSIREVVAVAPAGVGHRIFQLVFVSQVFYFPQVALLKLSFLFFYLRIFPGEWTRRLIWGTIIFTVLYGIAFTLLAIFQCQPVSAWWVQWDGSHGGKCVSNDTINRSSNIVSIFQDVWMITIPLRNVWSMNMDTKKKLGVASIVTVISCVRVKYLGGITHSQNPTQGLFDLLRWSKIETFTARICACMPALRQMLLQLFPKATGSTNKSHLTPKDATTQTRRRMIMSTGLLRIGIPTAGPMKCSWCAGYPGQHGLSYAAWSTTRLRDISQNEILEGKDQN</sequence>
<evidence type="ECO:0000259" key="7">
    <source>
        <dbReference type="Pfam" id="PF20684"/>
    </source>
</evidence>
<dbReference type="AlphaFoldDB" id="A0AAE0TVN0"/>
<evidence type="ECO:0000256" key="5">
    <source>
        <dbReference type="ARBA" id="ARBA00038359"/>
    </source>
</evidence>
<keyword evidence="4 6" id="KW-0472">Membrane</keyword>
<proteinExistence type="inferred from homology"/>
<evidence type="ECO:0000256" key="2">
    <source>
        <dbReference type="ARBA" id="ARBA00022692"/>
    </source>
</evidence>
<feature type="domain" description="Rhodopsin" evidence="7">
    <location>
        <begin position="19"/>
        <end position="241"/>
    </location>
</feature>
<evidence type="ECO:0000313" key="8">
    <source>
        <dbReference type="EMBL" id="KAK3381246.1"/>
    </source>
</evidence>
<dbReference type="GO" id="GO:0016020">
    <property type="term" value="C:membrane"/>
    <property type="evidence" value="ECO:0007669"/>
    <property type="project" value="UniProtKB-SubCell"/>
</dbReference>
<evidence type="ECO:0000256" key="1">
    <source>
        <dbReference type="ARBA" id="ARBA00004141"/>
    </source>
</evidence>
<protein>
    <recommendedName>
        <fullName evidence="7">Rhodopsin domain-containing protein</fullName>
    </recommendedName>
</protein>
<feature type="transmembrane region" description="Helical" evidence="6">
    <location>
        <begin position="7"/>
        <end position="26"/>
    </location>
</feature>
<dbReference type="PANTHER" id="PTHR33048:SF143">
    <property type="entry name" value="EXTRACELLULAR MEMBRANE PROTEIN CFEM DOMAIN-CONTAINING PROTEIN-RELATED"/>
    <property type="match status" value="1"/>
</dbReference>
<gene>
    <name evidence="8" type="ORF">B0H63DRAFT_495050</name>
</gene>
<reference evidence="8" key="1">
    <citation type="journal article" date="2023" name="Mol. Phylogenet. Evol.">
        <title>Genome-scale phylogeny and comparative genomics of the fungal order Sordariales.</title>
        <authorList>
            <person name="Hensen N."/>
            <person name="Bonometti L."/>
            <person name="Westerberg I."/>
            <person name="Brannstrom I.O."/>
            <person name="Guillou S."/>
            <person name="Cros-Aarteil S."/>
            <person name="Calhoun S."/>
            <person name="Haridas S."/>
            <person name="Kuo A."/>
            <person name="Mondo S."/>
            <person name="Pangilinan J."/>
            <person name="Riley R."/>
            <person name="LaButti K."/>
            <person name="Andreopoulos B."/>
            <person name="Lipzen A."/>
            <person name="Chen C."/>
            <person name="Yan M."/>
            <person name="Daum C."/>
            <person name="Ng V."/>
            <person name="Clum A."/>
            <person name="Steindorff A."/>
            <person name="Ohm R.A."/>
            <person name="Martin F."/>
            <person name="Silar P."/>
            <person name="Natvig D.O."/>
            <person name="Lalanne C."/>
            <person name="Gautier V."/>
            <person name="Ament-Velasquez S.L."/>
            <person name="Kruys A."/>
            <person name="Hutchinson M.I."/>
            <person name="Powell A.J."/>
            <person name="Barry K."/>
            <person name="Miller A.N."/>
            <person name="Grigoriev I.V."/>
            <person name="Debuchy R."/>
            <person name="Gladieux P."/>
            <person name="Hiltunen Thoren M."/>
            <person name="Johannesson H."/>
        </authorList>
    </citation>
    <scope>NUCLEOTIDE SEQUENCE</scope>
    <source>
        <strain evidence="8">CBS 232.78</strain>
    </source>
</reference>
<keyword evidence="2 6" id="KW-0812">Transmembrane</keyword>
<dbReference type="InterPro" id="IPR052337">
    <property type="entry name" value="SAT4-like"/>
</dbReference>
<evidence type="ECO:0000256" key="4">
    <source>
        <dbReference type="ARBA" id="ARBA00023136"/>
    </source>
</evidence>
<dbReference type="Proteomes" id="UP001285441">
    <property type="component" value="Unassembled WGS sequence"/>
</dbReference>
<accession>A0AAE0TVN0</accession>
<dbReference type="EMBL" id="JAULSW010000005">
    <property type="protein sequence ID" value="KAK3381246.1"/>
    <property type="molecule type" value="Genomic_DNA"/>
</dbReference>
<dbReference type="Pfam" id="PF20684">
    <property type="entry name" value="Fung_rhodopsin"/>
    <property type="match status" value="1"/>
</dbReference>
<comment type="similarity">
    <text evidence="5">Belongs to the SAT4 family.</text>
</comment>
<feature type="transmembrane region" description="Helical" evidence="6">
    <location>
        <begin position="65"/>
        <end position="91"/>
    </location>
</feature>
<evidence type="ECO:0000313" key="9">
    <source>
        <dbReference type="Proteomes" id="UP001285441"/>
    </source>
</evidence>